<accession>A0A9P5X028</accession>
<dbReference type="OrthoDB" id="3269297at2759"/>
<dbReference type="Proteomes" id="UP000807342">
    <property type="component" value="Unassembled WGS sequence"/>
</dbReference>
<comment type="caution">
    <text evidence="2">The sequence shown here is derived from an EMBL/GenBank/DDBJ whole genome shotgun (WGS) entry which is preliminary data.</text>
</comment>
<dbReference type="AlphaFoldDB" id="A0A9P5X028"/>
<feature type="compositionally biased region" description="Basic and acidic residues" evidence="1">
    <location>
        <begin position="35"/>
        <end position="47"/>
    </location>
</feature>
<feature type="non-terminal residue" evidence="2">
    <location>
        <position position="1"/>
    </location>
</feature>
<dbReference type="EMBL" id="MU151687">
    <property type="protein sequence ID" value="KAF9442174.1"/>
    <property type="molecule type" value="Genomic_DNA"/>
</dbReference>
<reference evidence="2" key="1">
    <citation type="submission" date="2020-11" db="EMBL/GenBank/DDBJ databases">
        <authorList>
            <consortium name="DOE Joint Genome Institute"/>
            <person name="Ahrendt S."/>
            <person name="Riley R."/>
            <person name="Andreopoulos W."/>
            <person name="Labutti K."/>
            <person name="Pangilinan J."/>
            <person name="Ruiz-Duenas F.J."/>
            <person name="Barrasa J.M."/>
            <person name="Sanchez-Garcia M."/>
            <person name="Camarero S."/>
            <person name="Miyauchi S."/>
            <person name="Serrano A."/>
            <person name="Linde D."/>
            <person name="Babiker R."/>
            <person name="Drula E."/>
            <person name="Ayuso-Fernandez I."/>
            <person name="Pacheco R."/>
            <person name="Padilla G."/>
            <person name="Ferreira P."/>
            <person name="Barriuso J."/>
            <person name="Kellner H."/>
            <person name="Castanera R."/>
            <person name="Alfaro M."/>
            <person name="Ramirez L."/>
            <person name="Pisabarro A.G."/>
            <person name="Kuo A."/>
            <person name="Tritt A."/>
            <person name="Lipzen A."/>
            <person name="He G."/>
            <person name="Yan M."/>
            <person name="Ng V."/>
            <person name="Cullen D."/>
            <person name="Martin F."/>
            <person name="Rosso M.-N."/>
            <person name="Henrissat B."/>
            <person name="Hibbett D."/>
            <person name="Martinez A.T."/>
            <person name="Grigoriev I.V."/>
        </authorList>
    </citation>
    <scope>NUCLEOTIDE SEQUENCE</scope>
    <source>
        <strain evidence="2">MF-IS2</strain>
    </source>
</reference>
<feature type="compositionally biased region" description="Acidic residues" evidence="1">
    <location>
        <begin position="67"/>
        <end position="76"/>
    </location>
</feature>
<evidence type="ECO:0000313" key="2">
    <source>
        <dbReference type="EMBL" id="KAF9442174.1"/>
    </source>
</evidence>
<keyword evidence="3" id="KW-1185">Reference proteome</keyword>
<feature type="non-terminal residue" evidence="2">
    <location>
        <position position="76"/>
    </location>
</feature>
<evidence type="ECO:0000256" key="1">
    <source>
        <dbReference type="SAM" id="MobiDB-lite"/>
    </source>
</evidence>
<name>A0A9P5X028_9AGAR</name>
<protein>
    <submittedName>
        <fullName evidence="2">Uncharacterized protein</fullName>
    </submittedName>
</protein>
<gene>
    <name evidence="2" type="ORF">P691DRAFT_648341</name>
</gene>
<sequence>RGRKKEAQVHLGELWQQMKNEHQEKLLRWEAETEKLASEGVPRKDWPQRPVRGRKPKLSDLICAEEQGADDDDDDD</sequence>
<feature type="region of interest" description="Disordered" evidence="1">
    <location>
        <begin position="35"/>
        <end position="76"/>
    </location>
</feature>
<evidence type="ECO:0000313" key="3">
    <source>
        <dbReference type="Proteomes" id="UP000807342"/>
    </source>
</evidence>
<organism evidence="2 3">
    <name type="scientific">Macrolepiota fuliginosa MF-IS2</name>
    <dbReference type="NCBI Taxonomy" id="1400762"/>
    <lineage>
        <taxon>Eukaryota</taxon>
        <taxon>Fungi</taxon>
        <taxon>Dikarya</taxon>
        <taxon>Basidiomycota</taxon>
        <taxon>Agaricomycotina</taxon>
        <taxon>Agaricomycetes</taxon>
        <taxon>Agaricomycetidae</taxon>
        <taxon>Agaricales</taxon>
        <taxon>Agaricineae</taxon>
        <taxon>Agaricaceae</taxon>
        <taxon>Macrolepiota</taxon>
    </lineage>
</organism>
<proteinExistence type="predicted"/>